<proteinExistence type="predicted"/>
<reference evidence="1 2" key="1">
    <citation type="submission" date="2020-02" db="EMBL/GenBank/DDBJ databases">
        <authorList>
            <person name="Kim M.K."/>
        </authorList>
    </citation>
    <scope>NUCLEOTIDE SEQUENCE [LARGE SCALE GENOMIC DNA]</scope>
    <source>
        <strain evidence="1 2">BT327</strain>
    </source>
</reference>
<evidence type="ECO:0008006" key="3">
    <source>
        <dbReference type="Google" id="ProtNLM"/>
    </source>
</evidence>
<evidence type="ECO:0000313" key="2">
    <source>
        <dbReference type="Proteomes" id="UP000474777"/>
    </source>
</evidence>
<dbReference type="AlphaFoldDB" id="A0A6B3LVJ8"/>
<comment type="caution">
    <text evidence="1">The sequence shown here is derived from an EMBL/GenBank/DDBJ whole genome shotgun (WGS) entry which is preliminary data.</text>
</comment>
<evidence type="ECO:0000313" key="1">
    <source>
        <dbReference type="EMBL" id="NEM98316.1"/>
    </source>
</evidence>
<sequence length="141" mass="16269">MILHKDGLFILDYDVASDILVVKWFASDTATSPELSYTMQILVEKVRSYDIKRLLIDAREDVVAVSDEEYVELNVSFAKNLVSTRLERVARLGTTNINRENFVKELVADLQTLPETHIVYKEFNDQATAKEWLQDSNRRDS</sequence>
<dbReference type="EMBL" id="JAAGWD010000004">
    <property type="protein sequence ID" value="NEM98316.1"/>
    <property type="molecule type" value="Genomic_DNA"/>
</dbReference>
<dbReference type="Proteomes" id="UP000474777">
    <property type="component" value="Unassembled WGS sequence"/>
</dbReference>
<accession>A0A6B3LVJ8</accession>
<name>A0A6B3LVJ8_9BACT</name>
<protein>
    <recommendedName>
        <fullName evidence="3">STAS/SEC14 domain-containing protein</fullName>
    </recommendedName>
</protein>
<organism evidence="1 2">
    <name type="scientific">Pontibacter burrus</name>
    <dbReference type="NCBI Taxonomy" id="2704466"/>
    <lineage>
        <taxon>Bacteria</taxon>
        <taxon>Pseudomonadati</taxon>
        <taxon>Bacteroidota</taxon>
        <taxon>Cytophagia</taxon>
        <taxon>Cytophagales</taxon>
        <taxon>Hymenobacteraceae</taxon>
        <taxon>Pontibacter</taxon>
    </lineage>
</organism>
<keyword evidence="2" id="KW-1185">Reference proteome</keyword>
<dbReference type="RefSeq" id="WP_163915198.1">
    <property type="nucleotide sequence ID" value="NZ_JAAGWD010000004.1"/>
</dbReference>
<gene>
    <name evidence="1" type="ORF">GXP69_11470</name>
</gene>